<dbReference type="EMBL" id="WKJM01000001">
    <property type="protein sequence ID" value="MRX06243.1"/>
    <property type="molecule type" value="Genomic_DNA"/>
</dbReference>
<dbReference type="NCBIfam" id="NF038128">
    <property type="entry name" value="choice_anch_J"/>
    <property type="match status" value="1"/>
</dbReference>
<dbReference type="Proteomes" id="UP000481037">
    <property type="component" value="Unassembled WGS sequence"/>
</dbReference>
<evidence type="ECO:0008006" key="4">
    <source>
        <dbReference type="Google" id="ProtNLM"/>
    </source>
</evidence>
<accession>A0A6L5Q8V4</accession>
<dbReference type="NCBIfam" id="NF047450">
    <property type="entry name" value="post-PEP-CTERM_1"/>
    <property type="match status" value="1"/>
</dbReference>
<sequence length="346" mass="36115">MDLTKCLAGLLVAAASCSAVGAPLLTEGFNNVAALPANGWVFLNNSAPPGSTGWFQGQPAFFPAAAGPADSYIAANFNNAAFGGEVSNWLLTPQVVLVNGESLNFSLRLLGEGLLDRVEVYFSDSGASTDVSGDFSFLASFASDVDTGWQDQTLLISGLTAPASGRFGFRYVVDDTSLNGNYIGIDSVSINALPEPATIALVCLGALALRQRKRIRRHWLAAAGLGSLAFAAQAAPQNDGIMTFPHVQVVRQPAPAASPQQGGFMAYKDPVTGQLTNPNAEQAALLTASARTVAPIARQAPPQVARARHGGVSLKLDDRQARYAIARKAADGSITETCEPKPGEQQ</sequence>
<dbReference type="RefSeq" id="WP_154361615.1">
    <property type="nucleotide sequence ID" value="NZ_WKJM01000001.1"/>
</dbReference>
<evidence type="ECO:0000256" key="1">
    <source>
        <dbReference type="SAM" id="SignalP"/>
    </source>
</evidence>
<evidence type="ECO:0000313" key="2">
    <source>
        <dbReference type="EMBL" id="MRX06243.1"/>
    </source>
</evidence>
<proteinExistence type="predicted"/>
<name>A0A6L5Q8V4_9BURK</name>
<comment type="caution">
    <text evidence="2">The sequence shown here is derived from an EMBL/GenBank/DDBJ whole genome shotgun (WGS) entry which is preliminary data.</text>
</comment>
<protein>
    <recommendedName>
        <fullName evidence="4">PEP-CTERM sorting domain-containing protein</fullName>
    </recommendedName>
</protein>
<feature type="signal peptide" evidence="1">
    <location>
        <begin position="1"/>
        <end position="21"/>
    </location>
</feature>
<dbReference type="PROSITE" id="PS51257">
    <property type="entry name" value="PROKAR_LIPOPROTEIN"/>
    <property type="match status" value="1"/>
</dbReference>
<dbReference type="Gene3D" id="2.60.120.200">
    <property type="match status" value="1"/>
</dbReference>
<reference evidence="2 3" key="1">
    <citation type="submission" date="2019-11" db="EMBL/GenBank/DDBJ databases">
        <title>Novel species isolated from a subtropical stream in China.</title>
        <authorList>
            <person name="Lu H."/>
        </authorList>
    </citation>
    <scope>NUCLEOTIDE SEQUENCE [LARGE SCALE GENOMIC DNA]</scope>
    <source>
        <strain evidence="2 3">FT25W</strain>
    </source>
</reference>
<gene>
    <name evidence="2" type="ORF">GJ697_00145</name>
</gene>
<keyword evidence="3" id="KW-1185">Reference proteome</keyword>
<keyword evidence="1" id="KW-0732">Signal</keyword>
<organism evidence="2 3">
    <name type="scientific">Duganella alba</name>
    <dbReference type="NCBI Taxonomy" id="2666081"/>
    <lineage>
        <taxon>Bacteria</taxon>
        <taxon>Pseudomonadati</taxon>
        <taxon>Pseudomonadota</taxon>
        <taxon>Betaproteobacteria</taxon>
        <taxon>Burkholderiales</taxon>
        <taxon>Oxalobacteraceae</taxon>
        <taxon>Telluria group</taxon>
        <taxon>Duganella</taxon>
    </lineage>
</organism>
<evidence type="ECO:0000313" key="3">
    <source>
        <dbReference type="Proteomes" id="UP000481037"/>
    </source>
</evidence>
<feature type="chain" id="PRO_5026727934" description="PEP-CTERM sorting domain-containing protein" evidence="1">
    <location>
        <begin position="22"/>
        <end position="346"/>
    </location>
</feature>
<dbReference type="AlphaFoldDB" id="A0A6L5Q8V4"/>